<accession>A0A1H1NU77</accession>
<organism evidence="1 2">
    <name type="scientific">Halopseudomonas litoralis</name>
    <dbReference type="NCBI Taxonomy" id="797277"/>
    <lineage>
        <taxon>Bacteria</taxon>
        <taxon>Pseudomonadati</taxon>
        <taxon>Pseudomonadota</taxon>
        <taxon>Gammaproteobacteria</taxon>
        <taxon>Pseudomonadales</taxon>
        <taxon>Pseudomonadaceae</taxon>
        <taxon>Halopseudomonas</taxon>
    </lineage>
</organism>
<proteinExistence type="predicted"/>
<gene>
    <name evidence="1" type="ORF">SAMN05216198_1011</name>
</gene>
<evidence type="ECO:0000313" key="1">
    <source>
        <dbReference type="EMBL" id="SDS02493.1"/>
    </source>
</evidence>
<sequence length="97" mass="10805">MNPLYLSEHGTKLLPSQLALNGTFNHRVLRRGHATQIEDIVPLSLLIEQGQYTIHLILHIHGSRHSWSVAKADARKMSVSVQSWIEDCANGRLEGAA</sequence>
<dbReference type="EMBL" id="LT629748">
    <property type="protein sequence ID" value="SDS02493.1"/>
    <property type="molecule type" value="Genomic_DNA"/>
</dbReference>
<dbReference type="OrthoDB" id="6862453at2"/>
<evidence type="ECO:0000313" key="2">
    <source>
        <dbReference type="Proteomes" id="UP000243426"/>
    </source>
</evidence>
<reference evidence="2" key="1">
    <citation type="submission" date="2016-10" db="EMBL/GenBank/DDBJ databases">
        <authorList>
            <person name="Varghese N."/>
            <person name="Submissions S."/>
        </authorList>
    </citation>
    <scope>NUCLEOTIDE SEQUENCE [LARGE SCALE GENOMIC DNA]</scope>
    <source>
        <strain evidence="2">2SM5</strain>
    </source>
</reference>
<keyword evidence="2" id="KW-1185">Reference proteome</keyword>
<dbReference type="RefSeq" id="WP_090272319.1">
    <property type="nucleotide sequence ID" value="NZ_LT629748.1"/>
</dbReference>
<dbReference type="STRING" id="797277.SAMN05216198_1011"/>
<dbReference type="Proteomes" id="UP000243426">
    <property type="component" value="Chromosome I"/>
</dbReference>
<protein>
    <submittedName>
        <fullName evidence="1">Uncharacterized protein</fullName>
    </submittedName>
</protein>
<dbReference type="AlphaFoldDB" id="A0A1H1NU77"/>
<name>A0A1H1NU77_9GAMM</name>